<feature type="transmembrane region" description="Helical" evidence="1">
    <location>
        <begin position="320"/>
        <end position="338"/>
    </location>
</feature>
<feature type="transmembrane region" description="Helical" evidence="1">
    <location>
        <begin position="289"/>
        <end position="308"/>
    </location>
</feature>
<sequence>MRASAGSLGRLDPGPLWYATALALVAGLAAPFFLVDLPPVLDYPNHLARYFVLAHPNDPFLSQMYAPRWGILPNVGMDVLGVSLLKFVEPHFGGRLILALSLFVPVLGVVAYSRVAFGRFTYWPLASGLVAWNAVFFLGFMNFLLSVGLAFGAAALWTMLVRRGQRWSAAVLLAGAVAVIFFCHIFGVLLTALLIGSYELARLLDLRRDGALTLGEGLRTCLLIALTLSPAVALYLASPLSGDSTPGTWDGLQKVFVAFAPFTVYSTVLTVATGVVFFSFLVLVWRHAVFAPGAPLALAVLGLVFAVAPSTIKNGTFVDGRLALMFALLIFAGMQPRITPRQGLLAGLVFAALIGIRTGYVAWAWIDHRHDVADVRSAIAEVKSGSRVLVARGQPGHKTAGVSPPERALPGMYRLDGHLGALLVIERRAFWPLMFADPAQQPLMVKPPYDRIAHPLAEPVDWPVLHQDRFTPKDLTAARYLPDWRANFDYVLLIDPPTRLQPPPSGLMPVVSNGYAVLYRVTSAPAAAVKR</sequence>
<feature type="transmembrane region" description="Helical" evidence="1">
    <location>
        <begin position="344"/>
        <end position="366"/>
    </location>
</feature>
<evidence type="ECO:0008006" key="4">
    <source>
        <dbReference type="Google" id="ProtNLM"/>
    </source>
</evidence>
<keyword evidence="1" id="KW-1133">Transmembrane helix</keyword>
<evidence type="ECO:0000313" key="2">
    <source>
        <dbReference type="EMBL" id="MBB5051327.1"/>
    </source>
</evidence>
<accession>A0A840MYQ1</accession>
<name>A0A840MYQ1_9BRAD</name>
<keyword evidence="1" id="KW-0812">Transmembrane</keyword>
<dbReference type="RefSeq" id="WP_246395296.1">
    <property type="nucleotide sequence ID" value="NZ_JACHIJ010000002.1"/>
</dbReference>
<gene>
    <name evidence="2" type="ORF">HNQ36_001281</name>
</gene>
<comment type="caution">
    <text evidence="2">The sequence shown here is derived from an EMBL/GenBank/DDBJ whole genome shotgun (WGS) entry which is preliminary data.</text>
</comment>
<organism evidence="2 3">
    <name type="scientific">Afipia massiliensis</name>
    <dbReference type="NCBI Taxonomy" id="211460"/>
    <lineage>
        <taxon>Bacteria</taxon>
        <taxon>Pseudomonadati</taxon>
        <taxon>Pseudomonadota</taxon>
        <taxon>Alphaproteobacteria</taxon>
        <taxon>Hyphomicrobiales</taxon>
        <taxon>Nitrobacteraceae</taxon>
        <taxon>Afipia</taxon>
    </lineage>
</organism>
<feature type="transmembrane region" description="Helical" evidence="1">
    <location>
        <begin position="258"/>
        <end position="283"/>
    </location>
</feature>
<dbReference type="Proteomes" id="UP000521227">
    <property type="component" value="Unassembled WGS sequence"/>
</dbReference>
<keyword evidence="1" id="KW-0472">Membrane</keyword>
<protein>
    <recommendedName>
        <fullName evidence="4">Glycosyltransferase RgtA/B/C/D-like domain-containing protein</fullName>
    </recommendedName>
</protein>
<feature type="transmembrane region" description="Helical" evidence="1">
    <location>
        <begin position="129"/>
        <end position="157"/>
    </location>
</feature>
<feature type="transmembrane region" description="Helical" evidence="1">
    <location>
        <begin position="16"/>
        <end position="35"/>
    </location>
</feature>
<proteinExistence type="predicted"/>
<feature type="transmembrane region" description="Helical" evidence="1">
    <location>
        <begin position="217"/>
        <end position="237"/>
    </location>
</feature>
<evidence type="ECO:0000256" key="1">
    <source>
        <dbReference type="SAM" id="Phobius"/>
    </source>
</evidence>
<evidence type="ECO:0000313" key="3">
    <source>
        <dbReference type="Proteomes" id="UP000521227"/>
    </source>
</evidence>
<dbReference type="AlphaFoldDB" id="A0A840MYQ1"/>
<feature type="transmembrane region" description="Helical" evidence="1">
    <location>
        <begin position="96"/>
        <end position="117"/>
    </location>
</feature>
<dbReference type="EMBL" id="JACHIJ010000002">
    <property type="protein sequence ID" value="MBB5051327.1"/>
    <property type="molecule type" value="Genomic_DNA"/>
</dbReference>
<reference evidence="2 3" key="1">
    <citation type="submission" date="2020-08" db="EMBL/GenBank/DDBJ databases">
        <title>Genomic Encyclopedia of Type Strains, Phase IV (KMG-IV): sequencing the most valuable type-strain genomes for metagenomic binning, comparative biology and taxonomic classification.</title>
        <authorList>
            <person name="Goeker M."/>
        </authorList>
    </citation>
    <scope>NUCLEOTIDE SEQUENCE [LARGE SCALE GENOMIC DNA]</scope>
    <source>
        <strain evidence="2 3">DSM 17498</strain>
    </source>
</reference>
<feature type="transmembrane region" description="Helical" evidence="1">
    <location>
        <begin position="169"/>
        <end position="197"/>
    </location>
</feature>